<comment type="caution">
    <text evidence="5">The sequence shown here is derived from an EMBL/GenBank/DDBJ whole genome shotgun (WGS) entry which is preliminary data.</text>
</comment>
<dbReference type="AlphaFoldDB" id="A0A4U0YLJ9"/>
<reference evidence="5 6" key="1">
    <citation type="submission" date="2019-04" db="EMBL/GenBank/DDBJ databases">
        <title>Crypto-aerobic microbial life in anoxic (sulfidic) marine sediments.</title>
        <authorList>
            <person name="Bhattacharya S."/>
            <person name="Roy C."/>
            <person name="Mondal N."/>
            <person name="Sarkar J."/>
            <person name="Mandal S."/>
            <person name="Rameez M.J."/>
            <person name="Ghosh W."/>
        </authorList>
    </citation>
    <scope>NUCLEOTIDE SEQUENCE [LARGE SCALE GENOMIC DNA]</scope>
    <source>
        <strain evidence="5 6">SBBB</strain>
    </source>
</reference>
<protein>
    <submittedName>
        <fullName evidence="5">Helix-turn-helix transcriptional regulator</fullName>
    </submittedName>
</protein>
<dbReference type="SUPFAM" id="SSF46894">
    <property type="entry name" value="C-terminal effector domain of the bipartite response regulators"/>
    <property type="match status" value="1"/>
</dbReference>
<dbReference type="Gene3D" id="1.10.10.10">
    <property type="entry name" value="Winged helix-like DNA-binding domain superfamily/Winged helix DNA-binding domain"/>
    <property type="match status" value="1"/>
</dbReference>
<evidence type="ECO:0000256" key="2">
    <source>
        <dbReference type="ARBA" id="ARBA00023125"/>
    </source>
</evidence>
<gene>
    <name evidence="5" type="ORF">FA869_14735</name>
</gene>
<dbReference type="PANTHER" id="PTHR44688:SF16">
    <property type="entry name" value="DNA-BINDING TRANSCRIPTIONAL ACTIVATOR DEVR_DOSR"/>
    <property type="match status" value="1"/>
</dbReference>
<dbReference type="CDD" id="cd06170">
    <property type="entry name" value="LuxR_C_like"/>
    <property type="match status" value="1"/>
</dbReference>
<evidence type="ECO:0000256" key="3">
    <source>
        <dbReference type="ARBA" id="ARBA00023163"/>
    </source>
</evidence>
<dbReference type="GO" id="GO:0006355">
    <property type="term" value="P:regulation of DNA-templated transcription"/>
    <property type="evidence" value="ECO:0007669"/>
    <property type="project" value="InterPro"/>
</dbReference>
<dbReference type="InterPro" id="IPR016032">
    <property type="entry name" value="Sig_transdc_resp-reg_C-effctor"/>
</dbReference>
<dbReference type="PANTHER" id="PTHR44688">
    <property type="entry name" value="DNA-BINDING TRANSCRIPTIONAL ACTIVATOR DEVR_DOSR"/>
    <property type="match status" value="1"/>
</dbReference>
<proteinExistence type="predicted"/>
<keyword evidence="1" id="KW-0805">Transcription regulation</keyword>
<dbReference type="PRINTS" id="PR00038">
    <property type="entry name" value="HTHLUXR"/>
</dbReference>
<keyword evidence="3" id="KW-0804">Transcription</keyword>
<dbReference type="Pfam" id="PF00196">
    <property type="entry name" value="GerE"/>
    <property type="match status" value="1"/>
</dbReference>
<evidence type="ECO:0000256" key="1">
    <source>
        <dbReference type="ARBA" id="ARBA00023015"/>
    </source>
</evidence>
<dbReference type="RefSeq" id="WP_136869923.1">
    <property type="nucleotide sequence ID" value="NZ_SWAV01000005.1"/>
</dbReference>
<dbReference type="PROSITE" id="PS50043">
    <property type="entry name" value="HTH_LUXR_2"/>
    <property type="match status" value="1"/>
</dbReference>
<dbReference type="InterPro" id="IPR036388">
    <property type="entry name" value="WH-like_DNA-bd_sf"/>
</dbReference>
<dbReference type="Proteomes" id="UP000305198">
    <property type="component" value="Unassembled WGS sequence"/>
</dbReference>
<evidence type="ECO:0000313" key="6">
    <source>
        <dbReference type="Proteomes" id="UP000305198"/>
    </source>
</evidence>
<dbReference type="SMART" id="SM00421">
    <property type="entry name" value="HTH_LUXR"/>
    <property type="match status" value="1"/>
</dbReference>
<evidence type="ECO:0000313" key="5">
    <source>
        <dbReference type="EMBL" id="TKA90371.1"/>
    </source>
</evidence>
<name>A0A4U0YLJ9_9GAMM</name>
<dbReference type="GO" id="GO:0003677">
    <property type="term" value="F:DNA binding"/>
    <property type="evidence" value="ECO:0007669"/>
    <property type="project" value="UniProtKB-KW"/>
</dbReference>
<accession>A0A4U0YLJ9</accession>
<sequence length="123" mass="13602">MIIRDGWQGHTGVLSQREVEFTLAVAAGLTDKQIAREAGLAPDSVRKRIANAMFKLGASRRAQLVAEAIRRAVIAPLAVLMAVCLVSVGSQPDINPDRALRQRITRIRPYQRLDRIDSPLDYV</sequence>
<keyword evidence="2" id="KW-0238">DNA-binding</keyword>
<evidence type="ECO:0000259" key="4">
    <source>
        <dbReference type="PROSITE" id="PS50043"/>
    </source>
</evidence>
<organism evidence="5 6">
    <name type="scientific">Halopseudomonas bauzanensis</name>
    <dbReference type="NCBI Taxonomy" id="653930"/>
    <lineage>
        <taxon>Bacteria</taxon>
        <taxon>Pseudomonadati</taxon>
        <taxon>Pseudomonadota</taxon>
        <taxon>Gammaproteobacteria</taxon>
        <taxon>Pseudomonadales</taxon>
        <taxon>Pseudomonadaceae</taxon>
        <taxon>Halopseudomonas</taxon>
    </lineage>
</organism>
<dbReference type="EMBL" id="SWAV01000005">
    <property type="protein sequence ID" value="TKA90371.1"/>
    <property type="molecule type" value="Genomic_DNA"/>
</dbReference>
<feature type="domain" description="HTH luxR-type" evidence="4">
    <location>
        <begin position="7"/>
        <end position="72"/>
    </location>
</feature>
<dbReference type="InterPro" id="IPR000792">
    <property type="entry name" value="Tscrpt_reg_LuxR_C"/>
</dbReference>